<organism evidence="1 2">
    <name type="scientific">Frigoriglobus tundricola</name>
    <dbReference type="NCBI Taxonomy" id="2774151"/>
    <lineage>
        <taxon>Bacteria</taxon>
        <taxon>Pseudomonadati</taxon>
        <taxon>Planctomycetota</taxon>
        <taxon>Planctomycetia</taxon>
        <taxon>Gemmatales</taxon>
        <taxon>Gemmataceae</taxon>
        <taxon>Frigoriglobus</taxon>
    </lineage>
</organism>
<dbReference type="KEGG" id="ftj:FTUN_8594"/>
<sequence>MIRYNAARHAEQASKSLARDGFRADESMSLVSDVLTQLSDRTPPVAERLTRSLRELEKLRLEWEATGNAIESALKSPDRPPDARKLAQQIDKQRPLIAAALGLDLPGLGARQLRLGLALKTAVTDLQEGAPLDIQASQGWARREIERLKLVLEGYPPPDAKVEELFRKTLAAADALDAFGPMITKVQTEPALPTLQDVQRQLVLVAAPEAAALVNDARNAVQSAEAAFRDAHPDAIRLRVCAAADALGRLGDRLEGSESDLDRVRRLAAARRQPTKLAADKLKELLSAEETYRQLGREADELAATRVGAAGQVLKRRALDLYARLRSKADLDRAGSDLKSLAIALEDLAGKMAGVAELSSGVGRVVPAAAPASEQYLPSKVLADAVRELAEPHRAIHARVAKLEADLAARLLPAEANPFAALGAKQRALAADAFALAKRLSLASATNAAAAAHRAADQLLVARVPGAKEAAEHAANFLRQMATVGADKAWGPLAAELVTRQDALITEMSQLLGASNAAAAQYVARGADLACISSELAARLARTAQVFDPADPCHDALTAAAETLVAAGKHLSESSKRATAGSGREADQRRGAAATLLRAAAQKVAPLVPAGASAPPGLALRTAERLMRAAIDSLDHGDTVGARKLMREAAAALRDAANDVGR</sequence>
<keyword evidence="2" id="KW-1185">Reference proteome</keyword>
<name>A0A6M5Z4G6_9BACT</name>
<protein>
    <submittedName>
        <fullName evidence="1">Uncharacterized protein</fullName>
    </submittedName>
</protein>
<accession>A0A6M5Z4G6</accession>
<dbReference type="AlphaFoldDB" id="A0A6M5Z4G6"/>
<reference evidence="2" key="1">
    <citation type="submission" date="2020-05" db="EMBL/GenBank/DDBJ databases">
        <title>Frigoriglobus tundricola gen. nov., sp. nov., a psychrotolerant cellulolytic planctomycete of the family Gemmataceae with two divergent copies of 16S rRNA gene.</title>
        <authorList>
            <person name="Kulichevskaya I.S."/>
            <person name="Ivanova A.A."/>
            <person name="Naumoff D.G."/>
            <person name="Beletsky A.V."/>
            <person name="Rijpstra W.I.C."/>
            <person name="Sinninghe Damste J.S."/>
            <person name="Mardanov A.V."/>
            <person name="Ravin N.V."/>
            <person name="Dedysh S.N."/>
        </authorList>
    </citation>
    <scope>NUCLEOTIDE SEQUENCE [LARGE SCALE GENOMIC DNA]</scope>
    <source>
        <strain evidence="2">PL17</strain>
    </source>
</reference>
<proteinExistence type="predicted"/>
<dbReference type="Proteomes" id="UP000503447">
    <property type="component" value="Chromosome"/>
</dbReference>
<gene>
    <name evidence="1" type="ORF">FTUN_8594</name>
</gene>
<dbReference type="EMBL" id="CP053452">
    <property type="protein sequence ID" value="QJX00956.1"/>
    <property type="molecule type" value="Genomic_DNA"/>
</dbReference>
<evidence type="ECO:0000313" key="2">
    <source>
        <dbReference type="Proteomes" id="UP000503447"/>
    </source>
</evidence>
<evidence type="ECO:0000313" key="1">
    <source>
        <dbReference type="EMBL" id="QJX00956.1"/>
    </source>
</evidence>